<protein>
    <recommendedName>
        <fullName evidence="4">Protein kinase domain-containing protein</fullName>
    </recommendedName>
</protein>
<dbReference type="InterPro" id="IPR011009">
    <property type="entry name" value="Kinase-like_dom_sf"/>
</dbReference>
<reference evidence="5 6" key="1">
    <citation type="submission" date="2016-08" db="EMBL/GenBank/DDBJ databases">
        <title>A Parts List for Fungal Cellulosomes Revealed by Comparative Genomics.</title>
        <authorList>
            <consortium name="DOE Joint Genome Institute"/>
            <person name="Haitjema C.H."/>
            <person name="Gilmore S.P."/>
            <person name="Henske J.K."/>
            <person name="Solomon K.V."/>
            <person name="De Groot R."/>
            <person name="Kuo A."/>
            <person name="Mondo S.J."/>
            <person name="Salamov A.A."/>
            <person name="Labutti K."/>
            <person name="Zhao Z."/>
            <person name="Chiniquy J."/>
            <person name="Barry K."/>
            <person name="Brewer H.M."/>
            <person name="Purvine S.O."/>
            <person name="Wright A.T."/>
            <person name="Boxma B."/>
            <person name="Van Alen T."/>
            <person name="Hackstein J.H."/>
            <person name="Baker S.E."/>
            <person name="Grigoriev I.V."/>
            <person name="O'Malley M.A."/>
        </authorList>
    </citation>
    <scope>NUCLEOTIDE SEQUENCE [LARGE SCALE GENOMIC DNA]</scope>
    <source>
        <strain evidence="5 6">G1</strain>
    </source>
</reference>
<dbReference type="EMBL" id="MCOG01000177">
    <property type="protein sequence ID" value="ORY29839.1"/>
    <property type="molecule type" value="Genomic_DNA"/>
</dbReference>
<dbReference type="GO" id="GO:0000055">
    <property type="term" value="P:ribosomal large subunit export from nucleus"/>
    <property type="evidence" value="ECO:0007669"/>
    <property type="project" value="TreeGrafter"/>
</dbReference>
<dbReference type="Gene3D" id="3.40.50.300">
    <property type="entry name" value="P-loop containing nucleotide triphosphate hydrolases"/>
    <property type="match status" value="6"/>
</dbReference>
<dbReference type="InterPro" id="IPR000719">
    <property type="entry name" value="Prot_kinase_dom"/>
</dbReference>
<dbReference type="SMART" id="SM00382">
    <property type="entry name" value="AAA"/>
    <property type="match status" value="4"/>
</dbReference>
<dbReference type="OrthoDB" id="5186at2759"/>
<dbReference type="PANTHER" id="PTHR48103">
    <property type="entry name" value="MIDASIN-RELATED"/>
    <property type="match status" value="1"/>
</dbReference>
<feature type="region of interest" description="Disordered" evidence="3">
    <location>
        <begin position="132"/>
        <end position="178"/>
    </location>
</feature>
<keyword evidence="2" id="KW-0067">ATP-binding</keyword>
<proteinExistence type="predicted"/>
<gene>
    <name evidence="5" type="ORF">LY90DRAFT_512768</name>
</gene>
<feature type="region of interest" description="Disordered" evidence="3">
    <location>
        <begin position="1641"/>
        <end position="1663"/>
    </location>
</feature>
<dbReference type="Gene3D" id="1.10.510.10">
    <property type="entry name" value="Transferase(Phosphotransferase) domain 1"/>
    <property type="match status" value="1"/>
</dbReference>
<feature type="compositionally biased region" description="Acidic residues" evidence="3">
    <location>
        <begin position="71"/>
        <end position="83"/>
    </location>
</feature>
<feature type="compositionally biased region" description="Low complexity" evidence="3">
    <location>
        <begin position="154"/>
        <end position="173"/>
    </location>
</feature>
<feature type="compositionally biased region" description="Acidic residues" evidence="3">
    <location>
        <begin position="141"/>
        <end position="150"/>
    </location>
</feature>
<feature type="domain" description="Protein kinase" evidence="4">
    <location>
        <begin position="435"/>
        <end position="716"/>
    </location>
</feature>
<feature type="region of interest" description="Disordered" evidence="3">
    <location>
        <begin position="56"/>
        <end position="86"/>
    </location>
</feature>
<sequence length="3622" mass="419585">MDLSSSEEMNDNKSESKINKSFKQILDEYVCIDQNDDFISCSEKYNKTLNTSTDLKNENKISSTNNKEKNEESEEDSNSESDDVFNNPYLTVKPLFVFDRVPSLTNSNSPISNSDAKNYGDKMKYQYNNKNVLNKNNEIDSNNDSDIENEDQIKNTSSKDMSMNSSNKDMPNSYLNSNSENKNQILISYKEENINKNEICQENISNSYLKSYNENNDQVLSSNNEENINNNEINMNNEIENIKSNNNKDKIINKCDFDDKIEDQINNNLSKNMIKSNNNKDEIINKCDFDDKIEDQINNNLSKNMIKSNNNKDEIINKCDFDDKIEDQINNNLSKNMIKSNNNKDEIINKCDFDNKIEDQINNNLSKNMIMNNTNTDIFNSYLNSYNENKDQILISNNEENIIKDEINQIQKNKIVELINNIEVDEDGKIKDKNFAKEIFVNKTIFTKVPIKDSYLPKTDWYSISIIDNGINIKDEDDDDYEIVLIRISNLTQPLKYFQELIRKEYILNKELLNNHDYDISPNFKGYSIFKTKAVSIFFTQNNCTLTEYFKNNNQSNDLKNVIVELVDKLSLINPDDEECFLSPTLSPNNILWSQNDLYTIIFTEIFLSIDKIDAKVNLKEIPTSKWFVPEFSQLNENKQCTLSYYSSVHSFGNILFYLLTGLEPPKSKEEWDQILDYSSNNLNNKQHNILRDIIKECINADEENPTSFSLLVPTVSSSTSNIDTENSQIVLNKNEKNVQSTSSSNNEEVKPIIEESEKNNEPKNSDNNNENNYTEKESNNNNKKNNQFILSENNKYLDGFIFKDINDNIDTIIIFVHIDVKMNNPIDFDIEIYDLYRPTGIGYKLLKYEFDNDSGTKYYSVAPFYICDGIKSITFGVREHLGSNREITLEYPKLKKINDFSGYKIYFKNLKYDMNLHIFKPVYKTVYTNELNYLRQISMINPKNYEYSYQYLLEITDSLSNNNLVDIILKTGFNDFTEIIIYIIKERDYSLSDISKYIEANYKIKSMEYKNAPKLIRLLNQKIESRNKSNLENYKEKEIFVGDERNKLLCDSEFLDSNEDKSTNREDIISDTIKNLNNENISYLDYINEDYCNEKIEEYNNSSEGQKKKLNVIPTKETIEKIKLISVGILSNIAIIIQGFTSAGKSFISTVSSVIHRGQYPISTALSENTTVEDLLGRFVLQRKDSSMMSFVPGILLTAYSEGRILILDECDLAKPEVLSCILRSISKDEIIVNNTIYKKMRGYNVILTMNGEAEGFTKNQRNELTSNILSKFIIVKFDKMSKDECENIFKELIPDKDNYKKYVTNFVDLYEKMLGYKQKTVDPIVTLRNLKACTYLSKVDIPVRFSAEIAYTGRFPKDERDSFRNILNKFGNDSIDKNIKNEIINRFEEDNLYYDDSYLKCAYLALAACKAGLHPLLIGKNGSGLTELAKFIACNYTYSTDSFLKDTQREHTELIQLCLETTVDDLLGCFQPNTNENKENNDKNESVDLTKLISWIDGPILKAAKKGKPVILDRIDCAKAQVIECLNPLLEENSVFNNVQFKLMEKNNKEQINIGKGFVIIGTMEIEEGKEMMSKALMNRFVAIYLDDFVLNSQSIEQITKLTIKKLNTKLDHNNNVDNTLNKNINSFSYRHGSQSLNSSLQKIANESEEESEEDSEEEGEGFHILDFLDNSKNDDIHIKNQNINDNISSKNQNGNNYSNISGEVPDWYDVKKFDNQKINDISKKNKDMKFDNLKSLIKTITKLCYIIQRTNMNVSDSYKLLELNEDIYNMKNINELIPKMLNKDDDPNRNNKFFFNEKKGNAKKMILSLISCDLSDSPVFIQGSPGCGKSVAVRYYGSFRTFRNRDPILSVSCNSEMSFEQFVGTFSFKNTSFQFIEGPLLTAMRNGEPILVDEFYLCSEDVFLNLLPLLKAEANDYVQLKGVPYQVQMKPGFLFIATGNDDNESGRKKMPQSILNELTIVKISNPTLDEYRKLLNEIINNEYKDIRVYISPLDICDIVEVMKTVAQQNFTLRQIKSLLNRIERFCTGELTDKEISSEEYRKIHVAYVIISFIIPSLTIGPERIEQLVKRIGEITVKDSNELLEFIRSDVSIVTRGTNKNFVKKGKIILCTSLKIGAYPPTMLQSYFWIRMSCSLYSDTPSQETLLLEGPTSYKSYLLEKWLELSTGKYSYEEHFVTKSTETQDLIGLSTLDDKEKLSNLIDSLIEKSILYLSMQKEDIQGVREDKLQIIMNELGVDEKGNVSRKHNYCLEYIYRCIIELMELEANYDKIKGVKTMTSFNLGIVTSACIFGQKLIIKGIDQISPSVIERINSVLEYPRSLVLTEDSQGIFNNQQIFKDLYQSNRRSIPFSENFNIYFTSRETFNGKLSEAFKSRCTIILCPSYDNKLYLGINLNIFENYSSIAKSIVNKNDAKYIVGIAILRSIFDGYEPNMRNLVIRELLFDYLPQDLYNLLINKTHDVVCNSPFIIEEENKDIIYVKSIYSKIQLQVLNPKIKKLEEIRWTKSAADMADSILTSLAAHTMLIFEGPPGRGKTAIAMATYEALGIDYKRINLSPSTTEEDVFARTIPIVDKEKNIKTEILKGPLYQVLSNSSDSIEYCRNGLILDEINLASNELLEQLYSFLTSLFYKDIYHTPQGEEFKIGNIGVIATMNDAKLSNARTMLSSTILNLSHTFKLPNYEPEEMKILAENILGTEELFKKKEYLIRAITCFFNSQKYVKNHSETGGVTLREILKLREFTSECPDIPLDTLLDLVLCANMSEDDASKFKNENQFTNTLSNIKLEIKNNKLFLNDLIKYDLIKFRHDGPLNKQFTLPEKDALMKILIGLTAKRTILLSGDIAIGKTYIIESLAEIIGIKLNVIQFNSETSSSDTIGRLEMCIDSNEVLKIKNELNKLVDLLVKDEWPRITSFIKFIDEGTLNPEDLINFIEKLIKKNPLKEEAMKQLQKCYDKLKDFSALSCTSFEFKKSLLINAIEKGEWVLIDDVNYAPQEIERLMSLLEENSSLTIYEQNPPVMYSRDFKENTDLIKHKQIHKNFRLFIITSNENVLSAAIKSRCLCVKLMPFVKPQNYAELISSCLANSYISDNYVISTATFVGKAFYDIKMNEKENDYILKNYILTPVNLVNLSKILINSSSINGEILSKSINYSIFSMYKNNKSEQLNRFKSSLCSKIDFNITTINRIMKDKKYILSMIERKILEYAKILSTSENKNQVINESLNKVFNSLYKTKRMANVINIKDVDEIKIFNYIQNSKSELMKNIESFTLGDIKEYKEYIEEVLCVLKELISKKEKIYMNLYYLKFFNLLLEELVSIKNTKIKGLKLSTIENSKEYFLQFGDLDYEAEKNANKLYWFRNAMNGFHFLIPENVSTIDLKLSIISIYYNYYLNKYTQLESTIKEKISKDTYIHLKMLENMELRKILRKYYFSILEKNIRNLFNILVYYKQPIYIEIGCISASKELTIEIGDKIIIRFNEKIYFLNNPYDIQTLKNELNIDNINYRYDKSIDNENYANAYMDYIIPTKLYLNNNNNLVEGKIFWFYKLFAKKYLVHNIINNGMLCEFNDAIEYILRLKIFNTKNTEKIWNCELEGILCKGYQLIYFLKYLENSLWNEYKKMRKRKSL</sequence>
<accession>A0A1Y2B4S6</accession>
<dbReference type="Pfam" id="PF07728">
    <property type="entry name" value="AAA_5"/>
    <property type="match status" value="4"/>
</dbReference>
<feature type="compositionally biased region" description="Polar residues" evidence="3">
    <location>
        <begin position="722"/>
        <end position="747"/>
    </location>
</feature>
<feature type="region of interest" description="Disordered" evidence="3">
    <location>
        <begin position="718"/>
        <end position="786"/>
    </location>
</feature>
<dbReference type="GO" id="GO:0005524">
    <property type="term" value="F:ATP binding"/>
    <property type="evidence" value="ECO:0007669"/>
    <property type="project" value="UniProtKB-KW"/>
</dbReference>
<evidence type="ECO:0000256" key="1">
    <source>
        <dbReference type="ARBA" id="ARBA00022741"/>
    </source>
</evidence>
<evidence type="ECO:0000256" key="3">
    <source>
        <dbReference type="SAM" id="MobiDB-lite"/>
    </source>
</evidence>
<feature type="compositionally biased region" description="Basic and acidic residues" evidence="3">
    <location>
        <begin position="748"/>
        <end position="765"/>
    </location>
</feature>
<dbReference type="GO" id="GO:0000027">
    <property type="term" value="P:ribosomal large subunit assembly"/>
    <property type="evidence" value="ECO:0007669"/>
    <property type="project" value="TreeGrafter"/>
</dbReference>
<comment type="caution">
    <text evidence="5">The sequence shown here is derived from an EMBL/GenBank/DDBJ whole genome shotgun (WGS) entry which is preliminary data.</text>
</comment>
<keyword evidence="6" id="KW-1185">Reference proteome</keyword>
<dbReference type="PANTHER" id="PTHR48103:SF2">
    <property type="entry name" value="MIDASIN"/>
    <property type="match status" value="1"/>
</dbReference>
<evidence type="ECO:0000256" key="2">
    <source>
        <dbReference type="ARBA" id="ARBA00022840"/>
    </source>
</evidence>
<dbReference type="GO" id="GO:0005634">
    <property type="term" value="C:nucleus"/>
    <property type="evidence" value="ECO:0007669"/>
    <property type="project" value="TreeGrafter"/>
</dbReference>
<dbReference type="InterPro" id="IPR011704">
    <property type="entry name" value="ATPase_dyneun-rel_AAA"/>
</dbReference>
<evidence type="ECO:0000259" key="4">
    <source>
        <dbReference type="PROSITE" id="PS50011"/>
    </source>
</evidence>
<dbReference type="InterPro" id="IPR003593">
    <property type="entry name" value="AAA+_ATPase"/>
</dbReference>
<evidence type="ECO:0000313" key="6">
    <source>
        <dbReference type="Proteomes" id="UP000193920"/>
    </source>
</evidence>
<name>A0A1Y2B4S6_9FUNG</name>
<dbReference type="STRING" id="1754190.A0A1Y2B4S6"/>
<dbReference type="GO" id="GO:0016887">
    <property type="term" value="F:ATP hydrolysis activity"/>
    <property type="evidence" value="ECO:0007669"/>
    <property type="project" value="InterPro"/>
</dbReference>
<feature type="compositionally biased region" description="Acidic residues" evidence="3">
    <location>
        <begin position="1649"/>
        <end position="1662"/>
    </location>
</feature>
<keyword evidence="1" id="KW-0547">Nucleotide-binding</keyword>
<dbReference type="GO" id="GO:0030687">
    <property type="term" value="C:preribosome, large subunit precursor"/>
    <property type="evidence" value="ECO:0007669"/>
    <property type="project" value="TreeGrafter"/>
</dbReference>
<dbReference type="SUPFAM" id="SSF56112">
    <property type="entry name" value="Protein kinase-like (PK-like)"/>
    <property type="match status" value="1"/>
</dbReference>
<evidence type="ECO:0000313" key="5">
    <source>
        <dbReference type="EMBL" id="ORY29839.1"/>
    </source>
</evidence>
<organism evidence="5 6">
    <name type="scientific">Neocallimastix californiae</name>
    <dbReference type="NCBI Taxonomy" id="1754190"/>
    <lineage>
        <taxon>Eukaryota</taxon>
        <taxon>Fungi</taxon>
        <taxon>Fungi incertae sedis</taxon>
        <taxon>Chytridiomycota</taxon>
        <taxon>Chytridiomycota incertae sedis</taxon>
        <taxon>Neocallimastigomycetes</taxon>
        <taxon>Neocallimastigales</taxon>
        <taxon>Neocallimastigaceae</taxon>
        <taxon>Neocallimastix</taxon>
    </lineage>
</organism>
<dbReference type="GO" id="GO:0004672">
    <property type="term" value="F:protein kinase activity"/>
    <property type="evidence" value="ECO:0007669"/>
    <property type="project" value="InterPro"/>
</dbReference>
<dbReference type="InterPro" id="IPR027417">
    <property type="entry name" value="P-loop_NTPase"/>
</dbReference>
<dbReference type="Proteomes" id="UP000193920">
    <property type="component" value="Unassembled WGS sequence"/>
</dbReference>
<dbReference type="PROSITE" id="PS50011">
    <property type="entry name" value="PROTEIN_KINASE_DOM"/>
    <property type="match status" value="1"/>
</dbReference>
<dbReference type="SUPFAM" id="SSF52540">
    <property type="entry name" value="P-loop containing nucleoside triphosphate hydrolases"/>
    <property type="match status" value="5"/>
</dbReference>